<dbReference type="Proteomes" id="UP000314294">
    <property type="component" value="Unassembled WGS sequence"/>
</dbReference>
<accession>A0A4Z2J3A0</accession>
<dbReference type="EMBL" id="SRLO01000030">
    <property type="protein sequence ID" value="TNN83972.1"/>
    <property type="molecule type" value="Genomic_DNA"/>
</dbReference>
<comment type="caution">
    <text evidence="1">The sequence shown here is derived from an EMBL/GenBank/DDBJ whole genome shotgun (WGS) entry which is preliminary data.</text>
</comment>
<dbReference type="AlphaFoldDB" id="A0A4Z2J3A0"/>
<name>A0A4Z2J3A0_9TELE</name>
<evidence type="ECO:0000313" key="2">
    <source>
        <dbReference type="Proteomes" id="UP000314294"/>
    </source>
</evidence>
<proteinExistence type="predicted"/>
<protein>
    <submittedName>
        <fullName evidence="1">Uncharacterized protein</fullName>
    </submittedName>
</protein>
<reference evidence="1 2" key="1">
    <citation type="submission" date="2019-03" db="EMBL/GenBank/DDBJ databases">
        <title>First draft genome of Liparis tanakae, snailfish: a comprehensive survey of snailfish specific genes.</title>
        <authorList>
            <person name="Kim W."/>
            <person name="Song I."/>
            <person name="Jeong J.-H."/>
            <person name="Kim D."/>
            <person name="Kim S."/>
            <person name="Ryu S."/>
            <person name="Song J.Y."/>
            <person name="Lee S.K."/>
        </authorList>
    </citation>
    <scope>NUCLEOTIDE SEQUENCE [LARGE SCALE GENOMIC DNA]</scope>
    <source>
        <tissue evidence="1">Muscle</tissue>
    </source>
</reference>
<gene>
    <name evidence="1" type="ORF">EYF80_005843</name>
</gene>
<sequence>MPCTSGVRVTEEVLGRGPGSLRVGVCFCFWSSGYVGRRGRLGTRGAIVRDVGSELQQEGEEKKEG</sequence>
<keyword evidence="2" id="KW-1185">Reference proteome</keyword>
<organism evidence="1 2">
    <name type="scientific">Liparis tanakae</name>
    <name type="common">Tanaka's snailfish</name>
    <dbReference type="NCBI Taxonomy" id="230148"/>
    <lineage>
        <taxon>Eukaryota</taxon>
        <taxon>Metazoa</taxon>
        <taxon>Chordata</taxon>
        <taxon>Craniata</taxon>
        <taxon>Vertebrata</taxon>
        <taxon>Euteleostomi</taxon>
        <taxon>Actinopterygii</taxon>
        <taxon>Neopterygii</taxon>
        <taxon>Teleostei</taxon>
        <taxon>Neoteleostei</taxon>
        <taxon>Acanthomorphata</taxon>
        <taxon>Eupercaria</taxon>
        <taxon>Perciformes</taxon>
        <taxon>Cottioidei</taxon>
        <taxon>Cottales</taxon>
        <taxon>Liparidae</taxon>
        <taxon>Liparis</taxon>
    </lineage>
</organism>
<evidence type="ECO:0000313" key="1">
    <source>
        <dbReference type="EMBL" id="TNN83972.1"/>
    </source>
</evidence>